<sequence length="130" mass="13732">MATRVASGSPSEGSRPLLVSTDVRAGRVTVTGELERTSAHHLLDALEALVSSEQHIWTVDAAGITFCDVEGMRVLAEAHSLARSRGRGLVLDGAGPFLLDVLTAVGLHRLVTRPTPGPAPSLRDTTRAWS</sequence>
<dbReference type="AlphaFoldDB" id="A0A521C549"/>
<protein>
    <submittedName>
        <fullName evidence="2">Anti-anti-sigma factor</fullName>
    </submittedName>
</protein>
<evidence type="ECO:0000313" key="3">
    <source>
        <dbReference type="Proteomes" id="UP000317484"/>
    </source>
</evidence>
<reference evidence="2 3" key="1">
    <citation type="submission" date="2017-05" db="EMBL/GenBank/DDBJ databases">
        <authorList>
            <person name="Varghese N."/>
            <person name="Submissions S."/>
        </authorList>
    </citation>
    <scope>NUCLEOTIDE SEQUENCE [LARGE SCALE GENOMIC DNA]</scope>
    <source>
        <strain evidence="2 3">DSM 46834</strain>
    </source>
</reference>
<gene>
    <name evidence="2" type="ORF">SAMN06273567_102152</name>
</gene>
<dbReference type="CDD" id="cd07043">
    <property type="entry name" value="STAS_anti-anti-sigma_factors"/>
    <property type="match status" value="1"/>
</dbReference>
<dbReference type="Proteomes" id="UP000317484">
    <property type="component" value="Unassembled WGS sequence"/>
</dbReference>
<feature type="domain" description="STAS" evidence="1">
    <location>
        <begin position="28"/>
        <end position="107"/>
    </location>
</feature>
<dbReference type="InterPro" id="IPR036513">
    <property type="entry name" value="STAS_dom_sf"/>
</dbReference>
<dbReference type="SUPFAM" id="SSF52091">
    <property type="entry name" value="SpoIIaa-like"/>
    <property type="match status" value="1"/>
</dbReference>
<dbReference type="Pfam" id="PF13466">
    <property type="entry name" value="STAS_2"/>
    <property type="match status" value="1"/>
</dbReference>
<organism evidence="2 3">
    <name type="scientific">Geodermatophilus aquaeductus</name>
    <dbReference type="NCBI Taxonomy" id="1564161"/>
    <lineage>
        <taxon>Bacteria</taxon>
        <taxon>Bacillati</taxon>
        <taxon>Actinomycetota</taxon>
        <taxon>Actinomycetes</taxon>
        <taxon>Geodermatophilales</taxon>
        <taxon>Geodermatophilaceae</taxon>
        <taxon>Geodermatophilus</taxon>
    </lineage>
</organism>
<dbReference type="InterPro" id="IPR002645">
    <property type="entry name" value="STAS_dom"/>
</dbReference>
<keyword evidence="3" id="KW-1185">Reference proteome</keyword>
<dbReference type="PROSITE" id="PS50801">
    <property type="entry name" value="STAS"/>
    <property type="match status" value="1"/>
</dbReference>
<dbReference type="Gene3D" id="3.30.750.24">
    <property type="entry name" value="STAS domain"/>
    <property type="match status" value="1"/>
</dbReference>
<name>A0A521C549_9ACTN</name>
<accession>A0A521C549</accession>
<evidence type="ECO:0000259" key="1">
    <source>
        <dbReference type="PROSITE" id="PS50801"/>
    </source>
</evidence>
<evidence type="ECO:0000313" key="2">
    <source>
        <dbReference type="EMBL" id="SMO54637.1"/>
    </source>
</evidence>
<dbReference type="InterPro" id="IPR058548">
    <property type="entry name" value="MlaB-like_STAS"/>
</dbReference>
<dbReference type="EMBL" id="FXTJ01000002">
    <property type="protein sequence ID" value="SMO54637.1"/>
    <property type="molecule type" value="Genomic_DNA"/>
</dbReference>
<proteinExistence type="predicted"/>
<dbReference type="RefSeq" id="WP_142457394.1">
    <property type="nucleotide sequence ID" value="NZ_FXTJ01000002.1"/>
</dbReference>